<name>A0A177ITZ5_9CORY</name>
<evidence type="ECO:0000313" key="1">
    <source>
        <dbReference type="EMBL" id="OAH31751.1"/>
    </source>
</evidence>
<dbReference type="Proteomes" id="UP000076947">
    <property type="component" value="Unassembled WGS sequence"/>
</dbReference>
<evidence type="ECO:0000313" key="2">
    <source>
        <dbReference type="Proteomes" id="UP000076947"/>
    </source>
</evidence>
<reference evidence="2" key="1">
    <citation type="submission" date="2016-02" db="EMBL/GenBank/DDBJ databases">
        <authorList>
            <person name="Kaur G."/>
            <person name="Nair G.R."/>
            <person name="Mayilraj S."/>
        </authorList>
    </citation>
    <scope>NUCLEOTIDE SEQUENCE [LARGE SCALE GENOMIC DNA]</scope>
    <source>
        <strain evidence="2">GA-15</strain>
    </source>
</reference>
<dbReference type="AlphaFoldDB" id="A0A177ITZ5"/>
<proteinExistence type="predicted"/>
<organism evidence="1 2">
    <name type="scientific">Corynebacterium stationis</name>
    <dbReference type="NCBI Taxonomy" id="1705"/>
    <lineage>
        <taxon>Bacteria</taxon>
        <taxon>Bacillati</taxon>
        <taxon>Actinomycetota</taxon>
        <taxon>Actinomycetes</taxon>
        <taxon>Mycobacteriales</taxon>
        <taxon>Corynebacteriaceae</taxon>
        <taxon>Corynebacterium</taxon>
    </lineage>
</organism>
<sequence>MNTLSDTMGVFLASDVTDTSGKYYVFCNGGDMTLADGAPVESGTCTDLLTWDEVTTIAATFSDILTTAIDTVFEELDAELESEFEEAGYPYYSDKTESQNSDDIAAGIAEDMGCESAVFNEEIQGYEYVDCR</sequence>
<accession>A0A177ITZ5</accession>
<comment type="caution">
    <text evidence="1">The sequence shown here is derived from an EMBL/GenBank/DDBJ whole genome shotgun (WGS) entry which is preliminary data.</text>
</comment>
<dbReference type="EMBL" id="LSTQ01000003">
    <property type="protein sequence ID" value="OAH31751.1"/>
    <property type="molecule type" value="Genomic_DNA"/>
</dbReference>
<protein>
    <submittedName>
        <fullName evidence="1">Uncharacterized protein</fullName>
    </submittedName>
</protein>
<gene>
    <name evidence="1" type="ORF">AYJ05_12610</name>
</gene>
<keyword evidence="2" id="KW-1185">Reference proteome</keyword>